<feature type="region of interest" description="Disordered" evidence="1">
    <location>
        <begin position="449"/>
        <end position="491"/>
    </location>
</feature>
<dbReference type="Gene3D" id="3.40.250.10">
    <property type="entry name" value="Rhodanese-like domain"/>
    <property type="match status" value="1"/>
</dbReference>
<dbReference type="PROSITE" id="PS50086">
    <property type="entry name" value="TBC_RABGAP"/>
    <property type="match status" value="1"/>
</dbReference>
<organism evidence="5 6">
    <name type="scientific">Dimargaris verticillata</name>
    <dbReference type="NCBI Taxonomy" id="2761393"/>
    <lineage>
        <taxon>Eukaryota</taxon>
        <taxon>Fungi</taxon>
        <taxon>Fungi incertae sedis</taxon>
        <taxon>Zoopagomycota</taxon>
        <taxon>Kickxellomycotina</taxon>
        <taxon>Dimargaritomycetes</taxon>
        <taxon>Dimargaritales</taxon>
        <taxon>Dimargaritaceae</taxon>
        <taxon>Dimargaris</taxon>
    </lineage>
</organism>
<feature type="domain" description="Rab-GAP TBC" evidence="3">
    <location>
        <begin position="712"/>
        <end position="897"/>
    </location>
</feature>
<reference evidence="5" key="1">
    <citation type="submission" date="2022-07" db="EMBL/GenBank/DDBJ databases">
        <title>Phylogenomic reconstructions and comparative analyses of Kickxellomycotina fungi.</title>
        <authorList>
            <person name="Reynolds N.K."/>
            <person name="Stajich J.E."/>
            <person name="Barry K."/>
            <person name="Grigoriev I.V."/>
            <person name="Crous P."/>
            <person name="Smith M.E."/>
        </authorList>
    </citation>
    <scope>NUCLEOTIDE SEQUENCE</scope>
    <source>
        <strain evidence="5">RSA 567</strain>
    </source>
</reference>
<dbReference type="FunFam" id="1.10.8.270:FF:000044">
    <property type="entry name" value="TBC Kinase homolog"/>
    <property type="match status" value="1"/>
</dbReference>
<evidence type="ECO:0000259" key="2">
    <source>
        <dbReference type="PROSITE" id="PS50011"/>
    </source>
</evidence>
<dbReference type="InterPro" id="IPR036873">
    <property type="entry name" value="Rhodanese-like_dom_sf"/>
</dbReference>
<gene>
    <name evidence="5" type="ORF">H4R34_002506</name>
</gene>
<evidence type="ECO:0000259" key="4">
    <source>
        <dbReference type="PROSITE" id="PS50206"/>
    </source>
</evidence>
<dbReference type="Proteomes" id="UP001151582">
    <property type="component" value="Unassembled WGS sequence"/>
</dbReference>
<dbReference type="PANTHER" id="PTHR47219">
    <property type="entry name" value="RAB GTPASE-ACTIVATING PROTEIN 1-LIKE"/>
    <property type="match status" value="1"/>
</dbReference>
<dbReference type="Pfam" id="PF00581">
    <property type="entry name" value="Rhodanese"/>
    <property type="match status" value="1"/>
</dbReference>
<dbReference type="SUPFAM" id="SSF56112">
    <property type="entry name" value="Protein kinase-like (PK-like)"/>
    <property type="match status" value="1"/>
</dbReference>
<evidence type="ECO:0000313" key="5">
    <source>
        <dbReference type="EMBL" id="KAJ1980304.1"/>
    </source>
</evidence>
<accession>A0A9W8E9X5</accession>
<dbReference type="InterPro" id="IPR050302">
    <property type="entry name" value="Rab_GAP_TBC_domain"/>
</dbReference>
<evidence type="ECO:0008006" key="7">
    <source>
        <dbReference type="Google" id="ProtNLM"/>
    </source>
</evidence>
<dbReference type="InterPro" id="IPR001763">
    <property type="entry name" value="Rhodanese-like_dom"/>
</dbReference>
<dbReference type="Pfam" id="PF00069">
    <property type="entry name" value="Pkinase"/>
    <property type="match status" value="1"/>
</dbReference>
<feature type="domain" description="Protein kinase" evidence="2">
    <location>
        <begin position="1"/>
        <end position="359"/>
    </location>
</feature>
<sequence length="1244" mass="137200">MPSSRTIATTDASLLQLTDQAASASNTPGIGLFPFYASNRNGSKTCRNGLPLISAATEIYGRFQSLKALRYPGLCEYLDISKGKHGRIITVSEYYQVSLATWSVSTPLTETTCATIQGIAIQLLETLQYLHGQGIIVHGLQPQDVLLIPPSAATRIPTVKLANYGLYHMTNNGYHVDFPVGDPHYLAPEALLAVMERDFDGLDAQPLMLSAVDSWALGVMLAQLLTSASFWRPAATLTEIFTTLESLYHLALTTKADTITDAENTPLPLTAALSTSLSLWTLMQERYPMSALNPSCVFYLMDQYQSHTALTADGTNDPTDSALRRLLQLVFCCLNPNELDRPTATDLLSDSLVCPHPQTYSLDMEPDTDTDLRCEALTTQTKPSRPAHTTSPIVSLSAVNLTVIYHLWMVAGGKAGKECDRHIGQEQLTAIQRIPPALGMDLLLSRDPRSDSYSHAGHDPSSSLMTSAETSDWPRSPASHPSDDFPSSSLDAQNEATDYLPMDSTMPVADTTYLYRGETIALPRAQLEQFIATNSEMHYDVHLDHFDDDGDVVVIDFLAGTEEDAESLLDTALIVQFTTGSKRSILLPTSAEAMPTPAQSPDLKTTNNRVTCRPIEPKWSVAAQLVPGKPEPLNHKDPSAPAVLHSSPIAIADMVCALAGMTPARTKEYQLMKLAIRERDCQYQLFRVTLFQTLLDQYPASRTEIIKQARVDIPPKLRPQIWSAILGVLRCDAWVYHHIDKESPSDADKQINVDIPRCHQYHNLLGSSVGHAKMRRLLKGWLRANPHLVYWQGFDSVTAPFLSLHFNDEYQAFACLYRFVAKYIPRLFTADNSQVMYGYFAVFQHLLTFHDPELSSHLTSAGFTPQLYAMPWFLTMFTHVFSLEKIYLIWDKFLVSTKSFPHFFGLAILRHARAMLLTTGFNEHITMFTNALPSIDVEQCIQNAYQLCQMTPPSLMALPPESDDVAPPPTPTTATSPHVLQPTDHHCEAHPPMATQHPEPWWLTPISLTARCAELVARIFITDVYVLGDLALLLDIRSEQEFQQEGHVRHSIRIPDSLLTSVSNYLKSVHRHYQIIVGDDDKPSDVERVTVFTEQLIQASFSHVCRMHGGIGAVRAAWDAVQAQSTAGVPTVTAVSPWDGAPTGNHRLSAGSPTSPIPPTVPEKDFVMVGLAEGSSAHQARIPPLCRCKPQKLVLVSSKGRAESRVTVWQCQANMKLTAASSASTLASLGDYLRNAGSSTSLAP</sequence>
<dbReference type="Gene3D" id="1.10.8.270">
    <property type="entry name" value="putative rabgap domain of human tbc1 domain family member 14 like domains"/>
    <property type="match status" value="1"/>
</dbReference>
<evidence type="ECO:0000313" key="6">
    <source>
        <dbReference type="Proteomes" id="UP001151582"/>
    </source>
</evidence>
<dbReference type="PANTHER" id="PTHR47219:SF9">
    <property type="entry name" value="GTPASE ACTIVATING PROTEIN AND CENTROSOME-ASSOCIATED, ISOFORM B"/>
    <property type="match status" value="1"/>
</dbReference>
<proteinExistence type="predicted"/>
<dbReference type="GO" id="GO:0005096">
    <property type="term" value="F:GTPase activator activity"/>
    <property type="evidence" value="ECO:0007669"/>
    <property type="project" value="TreeGrafter"/>
</dbReference>
<dbReference type="SMART" id="SM00164">
    <property type="entry name" value="TBC"/>
    <property type="match status" value="1"/>
</dbReference>
<dbReference type="GO" id="GO:0004672">
    <property type="term" value="F:protein kinase activity"/>
    <property type="evidence" value="ECO:0007669"/>
    <property type="project" value="InterPro"/>
</dbReference>
<dbReference type="Gene3D" id="1.10.472.80">
    <property type="entry name" value="Ypt/Rab-GAP domain of gyp1p, domain 3"/>
    <property type="match status" value="1"/>
</dbReference>
<dbReference type="SUPFAM" id="SSF47923">
    <property type="entry name" value="Ypt/Rab-GAP domain of gyp1p"/>
    <property type="match status" value="2"/>
</dbReference>
<dbReference type="SUPFAM" id="SSF52821">
    <property type="entry name" value="Rhodanese/Cell cycle control phosphatase"/>
    <property type="match status" value="1"/>
</dbReference>
<feature type="compositionally biased region" description="Polar residues" evidence="1">
    <location>
        <begin position="460"/>
        <end position="470"/>
    </location>
</feature>
<dbReference type="OrthoDB" id="1668230at2759"/>
<dbReference type="CDD" id="cd00158">
    <property type="entry name" value="RHOD"/>
    <property type="match status" value="1"/>
</dbReference>
<evidence type="ECO:0000259" key="3">
    <source>
        <dbReference type="PROSITE" id="PS50086"/>
    </source>
</evidence>
<dbReference type="InterPro" id="IPR000195">
    <property type="entry name" value="Rab-GAP-TBC_dom"/>
</dbReference>
<dbReference type="GO" id="GO:0031267">
    <property type="term" value="F:small GTPase binding"/>
    <property type="evidence" value="ECO:0007669"/>
    <property type="project" value="TreeGrafter"/>
</dbReference>
<protein>
    <recommendedName>
        <fullName evidence="7">Rab-GTPase-TBC domain-containing protein</fullName>
    </recommendedName>
</protein>
<dbReference type="AlphaFoldDB" id="A0A9W8E9X5"/>
<dbReference type="SMART" id="SM00220">
    <property type="entry name" value="S_TKc"/>
    <property type="match status" value="1"/>
</dbReference>
<comment type="caution">
    <text evidence="5">The sequence shown here is derived from an EMBL/GenBank/DDBJ whole genome shotgun (WGS) entry which is preliminary data.</text>
</comment>
<dbReference type="InterPro" id="IPR011009">
    <property type="entry name" value="Kinase-like_dom_sf"/>
</dbReference>
<dbReference type="GO" id="GO:0005524">
    <property type="term" value="F:ATP binding"/>
    <property type="evidence" value="ECO:0007669"/>
    <property type="project" value="InterPro"/>
</dbReference>
<dbReference type="PROSITE" id="PS50011">
    <property type="entry name" value="PROTEIN_KINASE_DOM"/>
    <property type="match status" value="1"/>
</dbReference>
<dbReference type="PROSITE" id="PS50206">
    <property type="entry name" value="RHODANESE_3"/>
    <property type="match status" value="1"/>
</dbReference>
<dbReference type="EMBL" id="JANBQB010000175">
    <property type="protein sequence ID" value="KAJ1980304.1"/>
    <property type="molecule type" value="Genomic_DNA"/>
</dbReference>
<dbReference type="InterPro" id="IPR035969">
    <property type="entry name" value="Rab-GAP_TBC_sf"/>
</dbReference>
<dbReference type="Gene3D" id="1.10.510.10">
    <property type="entry name" value="Transferase(Phosphotransferase) domain 1"/>
    <property type="match status" value="1"/>
</dbReference>
<evidence type="ECO:0000256" key="1">
    <source>
        <dbReference type="SAM" id="MobiDB-lite"/>
    </source>
</evidence>
<feature type="compositionally biased region" description="Basic and acidic residues" evidence="1">
    <location>
        <begin position="449"/>
        <end position="458"/>
    </location>
</feature>
<feature type="domain" description="Rhodanese" evidence="4">
    <location>
        <begin position="1027"/>
        <end position="1123"/>
    </location>
</feature>
<keyword evidence="6" id="KW-1185">Reference proteome</keyword>
<dbReference type="Pfam" id="PF00566">
    <property type="entry name" value="RabGAP-TBC"/>
    <property type="match status" value="1"/>
</dbReference>
<dbReference type="InterPro" id="IPR000719">
    <property type="entry name" value="Prot_kinase_dom"/>
</dbReference>
<name>A0A9W8E9X5_9FUNG</name>